<dbReference type="EMBL" id="AP017895">
    <property type="protein sequence ID" value="BAV87143.1"/>
    <property type="molecule type" value="Genomic_DNA"/>
</dbReference>
<name>A0A2Z5QXS3_9MICC</name>
<dbReference type="KEGG" id="raj:RA11412_0844"/>
<proteinExistence type="predicted"/>
<accession>A0A2Z5QXS3</accession>
<sequence>MSLCHISAGNRNSDVFLITYLPVGYAMVWSRRWSIAGMKYAGGAPAN</sequence>
<keyword evidence="2" id="KW-1185">Reference proteome</keyword>
<reference evidence="1 2" key="1">
    <citation type="submission" date="2016-10" db="EMBL/GenBank/DDBJ databases">
        <title>Genome sequence of Rothia aeria strain JCM11412.</title>
        <authorList>
            <person name="Nambu T."/>
        </authorList>
    </citation>
    <scope>NUCLEOTIDE SEQUENCE [LARGE SCALE GENOMIC DNA]</scope>
    <source>
        <strain evidence="1 2">JCM 11412</strain>
    </source>
</reference>
<evidence type="ECO:0000313" key="2">
    <source>
        <dbReference type="Proteomes" id="UP000250241"/>
    </source>
</evidence>
<gene>
    <name evidence="1" type="ORF">RA11412_0844</name>
</gene>
<dbReference type="Proteomes" id="UP000250241">
    <property type="component" value="Chromosome"/>
</dbReference>
<protein>
    <submittedName>
        <fullName evidence="1">Uncharacterized protein</fullName>
    </submittedName>
</protein>
<dbReference type="AlphaFoldDB" id="A0A2Z5QXS3"/>
<evidence type="ECO:0000313" key="1">
    <source>
        <dbReference type="EMBL" id="BAV87143.1"/>
    </source>
</evidence>
<organism evidence="1 2">
    <name type="scientific">Rothia aeria</name>
    <dbReference type="NCBI Taxonomy" id="172042"/>
    <lineage>
        <taxon>Bacteria</taxon>
        <taxon>Bacillati</taxon>
        <taxon>Actinomycetota</taxon>
        <taxon>Actinomycetes</taxon>
        <taxon>Micrococcales</taxon>
        <taxon>Micrococcaceae</taxon>
        <taxon>Rothia</taxon>
    </lineage>
</organism>